<dbReference type="PROSITE" id="PS00072">
    <property type="entry name" value="ACYL_COA_DH_1"/>
    <property type="match status" value="1"/>
</dbReference>
<dbReference type="PANTHER" id="PTHR48083:SF20">
    <property type="entry name" value="LONG-CHAIN SPECIFIC ACYL-COA DEHYDROGENASE, MITOCHONDRIAL"/>
    <property type="match status" value="1"/>
</dbReference>
<comment type="catalytic activity">
    <reaction evidence="24">
        <text>(5Z)-tetradecenoyl-CoA + oxidized [electron-transfer flavoprotein] + H(+) = (2E,5Z)-tetradecadienoyl-CoA + reduced [electron-transfer flavoprotein]</text>
        <dbReference type="Rhea" id="RHEA:47448"/>
        <dbReference type="Rhea" id="RHEA-COMP:10685"/>
        <dbReference type="Rhea" id="RHEA-COMP:10686"/>
        <dbReference type="ChEBI" id="CHEBI:15378"/>
        <dbReference type="ChEBI" id="CHEBI:57692"/>
        <dbReference type="ChEBI" id="CHEBI:58307"/>
        <dbReference type="ChEBI" id="CHEBI:84650"/>
        <dbReference type="ChEBI" id="CHEBI:87701"/>
    </reaction>
    <physiologicalReaction direction="left-to-right" evidence="24">
        <dbReference type="Rhea" id="RHEA:47449"/>
    </physiologicalReaction>
</comment>
<evidence type="ECO:0000256" key="18">
    <source>
        <dbReference type="ARBA" id="ARBA00047434"/>
    </source>
</evidence>
<comment type="subcellular location">
    <subcellularLocation>
        <location evidence="2">Mitochondrion matrix</location>
    </subcellularLocation>
</comment>
<comment type="catalytic activity">
    <reaction evidence="21">
        <text>oxidized [electron-transfer flavoprotein] + hexadecanoyl-CoA + H(+) = (2E)-hexadecenoyl-CoA + reduced [electron-transfer flavoprotein]</text>
        <dbReference type="Rhea" id="RHEA:43448"/>
        <dbReference type="Rhea" id="RHEA-COMP:10685"/>
        <dbReference type="Rhea" id="RHEA-COMP:10686"/>
        <dbReference type="ChEBI" id="CHEBI:15378"/>
        <dbReference type="ChEBI" id="CHEBI:57379"/>
        <dbReference type="ChEBI" id="CHEBI:57692"/>
        <dbReference type="ChEBI" id="CHEBI:58307"/>
        <dbReference type="ChEBI" id="CHEBI:61526"/>
    </reaction>
    <physiologicalReaction direction="left-to-right" evidence="21">
        <dbReference type="Rhea" id="RHEA:43449"/>
    </physiologicalReaction>
</comment>
<evidence type="ECO:0000256" key="7">
    <source>
        <dbReference type="ARBA" id="ARBA00014123"/>
    </source>
</evidence>
<comment type="catalytic activity">
    <reaction evidence="18">
        <text>a long-chain 2,3-saturated fatty acyl-CoA + oxidized [electron-transfer flavoprotein] + H(+) = a long-chain (2E)-enoyl-CoA + reduced [electron-transfer flavoprotein]</text>
        <dbReference type="Rhea" id="RHEA:17721"/>
        <dbReference type="Rhea" id="RHEA-COMP:10685"/>
        <dbReference type="Rhea" id="RHEA-COMP:10686"/>
        <dbReference type="ChEBI" id="CHEBI:15378"/>
        <dbReference type="ChEBI" id="CHEBI:57692"/>
        <dbReference type="ChEBI" id="CHEBI:58307"/>
        <dbReference type="ChEBI" id="CHEBI:83721"/>
        <dbReference type="ChEBI" id="CHEBI:83727"/>
        <dbReference type="EC" id="1.3.8.8"/>
    </reaction>
    <physiologicalReaction direction="left-to-right" evidence="18">
        <dbReference type="Rhea" id="RHEA:17722"/>
    </physiologicalReaction>
</comment>
<comment type="catalytic activity">
    <reaction evidence="29">
        <text>hexanoyl-CoA + oxidized [electron-transfer flavoprotein] + H(+) = (2E)-hexenoyl-CoA + reduced [electron-transfer flavoprotein]</text>
        <dbReference type="Rhea" id="RHEA:43464"/>
        <dbReference type="Rhea" id="RHEA-COMP:10685"/>
        <dbReference type="Rhea" id="RHEA-COMP:10686"/>
        <dbReference type="ChEBI" id="CHEBI:15378"/>
        <dbReference type="ChEBI" id="CHEBI:57692"/>
        <dbReference type="ChEBI" id="CHEBI:58307"/>
        <dbReference type="ChEBI" id="CHEBI:62077"/>
        <dbReference type="ChEBI" id="CHEBI:62620"/>
    </reaction>
    <physiologicalReaction direction="left-to-right" evidence="29">
        <dbReference type="Rhea" id="RHEA:43465"/>
    </physiologicalReaction>
</comment>
<dbReference type="InterPro" id="IPR037069">
    <property type="entry name" value="AcylCoA_DH/ox_N_sf"/>
</dbReference>
<evidence type="ECO:0000256" key="22">
    <source>
        <dbReference type="ARBA" id="ARBA00048020"/>
    </source>
</evidence>
<dbReference type="InterPro" id="IPR009075">
    <property type="entry name" value="AcylCo_DH/oxidase_C"/>
</dbReference>
<dbReference type="Gene3D" id="1.20.140.10">
    <property type="entry name" value="Butyryl-CoA Dehydrogenase, subunit A, domain 3"/>
    <property type="match status" value="1"/>
</dbReference>
<evidence type="ECO:0007829" key="37">
    <source>
        <dbReference type="PeptideAtlas" id="A0A9L0QWV0"/>
    </source>
</evidence>
<feature type="domain" description="Acyl-CoA dehydrogenase/oxidase C-terminal" evidence="32">
    <location>
        <begin position="277"/>
        <end position="327"/>
    </location>
</feature>
<comment type="similarity">
    <text evidence="4 31">Belongs to the acyl-CoA dehydrogenase family.</text>
</comment>
<evidence type="ECO:0000256" key="1">
    <source>
        <dbReference type="ARBA" id="ARBA00001974"/>
    </source>
</evidence>
<dbReference type="PROSITE" id="PS00073">
    <property type="entry name" value="ACYL_COA_DH_2"/>
    <property type="match status" value="1"/>
</dbReference>
<evidence type="ECO:0000259" key="33">
    <source>
        <dbReference type="Pfam" id="PF02770"/>
    </source>
</evidence>
<keyword evidence="16" id="KW-0496">Mitochondrion</keyword>
<evidence type="ECO:0000313" key="35">
    <source>
        <dbReference type="Ensembl" id="ENSECAP00000055590.1"/>
    </source>
</evidence>
<dbReference type="InterPro" id="IPR046373">
    <property type="entry name" value="Acyl-CoA_Oxase/DH_mid-dom_sf"/>
</dbReference>
<evidence type="ECO:0000256" key="15">
    <source>
        <dbReference type="ARBA" id="ARBA00023098"/>
    </source>
</evidence>
<protein>
    <recommendedName>
        <fullName evidence="7">Long-chain specific acyl-CoA dehydrogenase, mitochondrial</fullName>
        <ecNumber evidence="6">1.3.8.8</ecNumber>
    </recommendedName>
</protein>
<evidence type="ECO:0000256" key="17">
    <source>
        <dbReference type="ARBA" id="ARBA00045155"/>
    </source>
</evidence>
<dbReference type="GeneTree" id="ENSGT00940000157652"/>
<dbReference type="GO" id="GO:0005739">
    <property type="term" value="C:mitochondrion"/>
    <property type="evidence" value="ECO:0000318"/>
    <property type="project" value="GO_Central"/>
</dbReference>
<dbReference type="FunFam" id="1.10.540.10:FF:000017">
    <property type="entry name" value="long-chain specific acyl-CoA dehydrogenase, mitochondrial"/>
    <property type="match status" value="1"/>
</dbReference>
<proteinExistence type="evidence at protein level"/>
<evidence type="ECO:0000256" key="21">
    <source>
        <dbReference type="ARBA" id="ARBA00047916"/>
    </source>
</evidence>
<dbReference type="Ensembl" id="ENSECAT00000146728.1">
    <property type="protein sequence ID" value="ENSECAP00000055590.1"/>
    <property type="gene ID" value="ENSECAG00000015014.4"/>
</dbReference>
<keyword evidence="37" id="KW-1267">Proteomics identification</keyword>
<comment type="cofactor">
    <cofactor evidence="1 31">
        <name>FAD</name>
        <dbReference type="ChEBI" id="CHEBI:57692"/>
    </cofactor>
</comment>
<evidence type="ECO:0000256" key="31">
    <source>
        <dbReference type="RuleBase" id="RU362125"/>
    </source>
</evidence>
<dbReference type="GO" id="GO:0050660">
    <property type="term" value="F:flavin adenine dinucleotide binding"/>
    <property type="evidence" value="ECO:0000318"/>
    <property type="project" value="GO_Central"/>
</dbReference>
<dbReference type="GO" id="GO:0005737">
    <property type="term" value="C:cytoplasm"/>
    <property type="evidence" value="ECO:0000318"/>
    <property type="project" value="GO_Central"/>
</dbReference>
<comment type="catalytic activity">
    <reaction evidence="28">
        <text>eicosanoyl-CoA + oxidized [electron-transfer flavoprotein] + H(+) = (2E)-eicosenoyl-CoA + reduced [electron-transfer flavoprotein]</text>
        <dbReference type="Rhea" id="RHEA:47236"/>
        <dbReference type="Rhea" id="RHEA-COMP:10685"/>
        <dbReference type="Rhea" id="RHEA-COMP:10686"/>
        <dbReference type="ChEBI" id="CHEBI:15378"/>
        <dbReference type="ChEBI" id="CHEBI:57380"/>
        <dbReference type="ChEBI" id="CHEBI:57692"/>
        <dbReference type="ChEBI" id="CHEBI:58307"/>
        <dbReference type="ChEBI" id="CHEBI:74691"/>
    </reaction>
    <physiologicalReaction direction="left-to-right" evidence="28">
        <dbReference type="Rhea" id="RHEA:47237"/>
    </physiologicalReaction>
</comment>
<evidence type="ECO:0000259" key="32">
    <source>
        <dbReference type="Pfam" id="PF00441"/>
    </source>
</evidence>
<keyword evidence="15" id="KW-0443">Lipid metabolism</keyword>
<dbReference type="GO" id="GO:0033539">
    <property type="term" value="P:fatty acid beta-oxidation using acyl-CoA dehydrogenase"/>
    <property type="evidence" value="ECO:0000318"/>
    <property type="project" value="GO_Central"/>
</dbReference>
<comment type="pathway">
    <text evidence="3">Lipid metabolism; mitochondrial fatty acid beta-oxidation.</text>
</comment>
<dbReference type="InterPro" id="IPR034179">
    <property type="entry name" value="LCAD"/>
</dbReference>
<reference evidence="35" key="2">
    <citation type="submission" date="2025-08" db="UniProtKB">
        <authorList>
            <consortium name="Ensembl"/>
        </authorList>
    </citation>
    <scope>IDENTIFICATION</scope>
    <source>
        <strain evidence="35">Thoroughbred</strain>
    </source>
</reference>
<evidence type="ECO:0000256" key="2">
    <source>
        <dbReference type="ARBA" id="ARBA00004305"/>
    </source>
</evidence>
<evidence type="ECO:0000256" key="4">
    <source>
        <dbReference type="ARBA" id="ARBA00009347"/>
    </source>
</evidence>
<dbReference type="InterPro" id="IPR006089">
    <property type="entry name" value="Acyl-CoA_DH_CS"/>
</dbReference>
<evidence type="ECO:0000256" key="25">
    <source>
        <dbReference type="ARBA" id="ARBA00048725"/>
    </source>
</evidence>
<dbReference type="InterPro" id="IPR050741">
    <property type="entry name" value="Acyl-CoA_dehydrogenase"/>
</dbReference>
<comment type="function">
    <text evidence="17">Long-chain specific acyl-CoA dehydrogenase is one of the acyl-CoA dehydrogenases that catalyze the first step of mitochondrial fatty acid beta-oxidation, an aerobic process breaking down fatty acids into acetyl-CoA and allowing the production of energy from fats. The first step of fatty acid beta-oxidation consists in the removal of one hydrogen from C-2 and C-3 of the straight-chain fatty acyl-CoA thioester, resulting in the formation of trans-2-enoyl-CoA. Among the different mitochondrial acyl-CoA dehydrogenases, long-chain specific acyl-CoA dehydrogenase can act on saturated and unsaturated acyl-CoAs with 6 to 24 carbons with a preference for 8 to 18 carbons long primary chains.</text>
</comment>
<evidence type="ECO:0000256" key="23">
    <source>
        <dbReference type="ARBA" id="ARBA00048086"/>
    </source>
</evidence>
<dbReference type="Pfam" id="PF00441">
    <property type="entry name" value="Acyl-CoA_dh_1"/>
    <property type="match status" value="2"/>
</dbReference>
<dbReference type="Gene3D" id="2.40.110.10">
    <property type="entry name" value="Butyryl-CoA Dehydrogenase, subunit A, domain 2"/>
    <property type="match status" value="1"/>
</dbReference>
<dbReference type="InterPro" id="IPR036250">
    <property type="entry name" value="AcylCo_DH-like_C"/>
</dbReference>
<evidence type="ECO:0000256" key="5">
    <source>
        <dbReference type="ARBA" id="ARBA00011881"/>
    </source>
</evidence>
<comment type="catalytic activity">
    <reaction evidence="26">
        <text>octanoyl-CoA + oxidized [electron-transfer flavoprotein] + H(+) = (2E)-octenoyl-CoA + reduced [electron-transfer flavoprotein]</text>
        <dbReference type="Rhea" id="RHEA:48180"/>
        <dbReference type="Rhea" id="RHEA-COMP:10685"/>
        <dbReference type="Rhea" id="RHEA-COMP:10686"/>
        <dbReference type="ChEBI" id="CHEBI:15378"/>
        <dbReference type="ChEBI" id="CHEBI:57386"/>
        <dbReference type="ChEBI" id="CHEBI:57692"/>
        <dbReference type="ChEBI" id="CHEBI:58307"/>
        <dbReference type="ChEBI" id="CHEBI:62242"/>
    </reaction>
    <physiologicalReaction direction="left-to-right" evidence="26">
        <dbReference type="Rhea" id="RHEA:48181"/>
    </physiologicalReaction>
</comment>
<evidence type="ECO:0000259" key="34">
    <source>
        <dbReference type="Pfam" id="PF02771"/>
    </source>
</evidence>
<evidence type="ECO:0000256" key="14">
    <source>
        <dbReference type="ARBA" id="ARBA00023002"/>
    </source>
</evidence>
<feature type="domain" description="Acyl-CoA dehydrogenase/oxidase C-terminal" evidence="32">
    <location>
        <begin position="357"/>
        <end position="458"/>
    </location>
</feature>
<evidence type="ECO:0000256" key="20">
    <source>
        <dbReference type="ARBA" id="ARBA00047893"/>
    </source>
</evidence>
<dbReference type="InterPro" id="IPR006091">
    <property type="entry name" value="Acyl-CoA_Oxase/DH_mid-dom"/>
</dbReference>
<reference evidence="35" key="3">
    <citation type="submission" date="2025-09" db="UniProtKB">
        <authorList>
            <consortium name="Ensembl"/>
        </authorList>
    </citation>
    <scope>IDENTIFICATION</scope>
    <source>
        <strain evidence="35">Thoroughbred</strain>
    </source>
</reference>
<keyword evidence="13" id="KW-0007">Acetylation</keyword>
<feature type="domain" description="Acyl-CoA oxidase/dehydrogenase middle" evidence="33">
    <location>
        <begin position="168"/>
        <end position="265"/>
    </location>
</feature>
<keyword evidence="11" id="KW-0276">Fatty acid metabolism</keyword>
<evidence type="ECO:0000256" key="28">
    <source>
        <dbReference type="ARBA" id="ARBA00049140"/>
    </source>
</evidence>
<evidence type="ECO:0000313" key="36">
    <source>
        <dbReference type="Proteomes" id="UP000002281"/>
    </source>
</evidence>
<comment type="catalytic activity">
    <reaction evidence="27">
        <text>tetradecanoyl-CoA + oxidized [electron-transfer flavoprotein] + H(+) = (2E)-tetradecenoyl-CoA + reduced [electron-transfer flavoprotein]</text>
        <dbReference type="Rhea" id="RHEA:47316"/>
        <dbReference type="Rhea" id="RHEA-COMP:10685"/>
        <dbReference type="Rhea" id="RHEA-COMP:10686"/>
        <dbReference type="ChEBI" id="CHEBI:15378"/>
        <dbReference type="ChEBI" id="CHEBI:57385"/>
        <dbReference type="ChEBI" id="CHEBI:57692"/>
        <dbReference type="ChEBI" id="CHEBI:58307"/>
        <dbReference type="ChEBI" id="CHEBI:61405"/>
    </reaction>
    <physiologicalReaction direction="left-to-right" evidence="27">
        <dbReference type="Rhea" id="RHEA:47317"/>
    </physiologicalReaction>
</comment>
<keyword evidence="14 31" id="KW-0560">Oxidoreductase</keyword>
<dbReference type="AlphaFoldDB" id="A0A9L0QWV0"/>
<evidence type="ECO:0000256" key="19">
    <source>
        <dbReference type="ARBA" id="ARBA00047546"/>
    </source>
</evidence>
<dbReference type="SUPFAM" id="SSF47203">
    <property type="entry name" value="Acyl-CoA dehydrogenase C-terminal domain-like"/>
    <property type="match status" value="1"/>
</dbReference>
<reference evidence="35 36" key="1">
    <citation type="journal article" date="2009" name="Science">
        <title>Genome sequence, comparative analysis, and population genetics of the domestic horse.</title>
        <authorList>
            <consortium name="Broad Institute Genome Sequencing Platform"/>
            <consortium name="Broad Institute Whole Genome Assembly Team"/>
            <person name="Wade C.M."/>
            <person name="Giulotto E."/>
            <person name="Sigurdsson S."/>
            <person name="Zoli M."/>
            <person name="Gnerre S."/>
            <person name="Imsland F."/>
            <person name="Lear T.L."/>
            <person name="Adelson D.L."/>
            <person name="Bailey E."/>
            <person name="Bellone R.R."/>
            <person name="Bloecker H."/>
            <person name="Distl O."/>
            <person name="Edgar R.C."/>
            <person name="Garber M."/>
            <person name="Leeb T."/>
            <person name="Mauceli E."/>
            <person name="MacLeod J.N."/>
            <person name="Penedo M.C.T."/>
            <person name="Raison J.M."/>
            <person name="Sharpe T."/>
            <person name="Vogel J."/>
            <person name="Andersson L."/>
            <person name="Antczak D.F."/>
            <person name="Biagi T."/>
            <person name="Binns M.M."/>
            <person name="Chowdhary B.P."/>
            <person name="Coleman S.J."/>
            <person name="Della Valle G."/>
            <person name="Fryc S."/>
            <person name="Guerin G."/>
            <person name="Hasegawa T."/>
            <person name="Hill E.W."/>
            <person name="Jurka J."/>
            <person name="Kiialainen A."/>
            <person name="Lindgren G."/>
            <person name="Liu J."/>
            <person name="Magnani E."/>
            <person name="Mickelson J.R."/>
            <person name="Murray J."/>
            <person name="Nergadze S.G."/>
            <person name="Onofrio R."/>
            <person name="Pedroni S."/>
            <person name="Piras M.F."/>
            <person name="Raudsepp T."/>
            <person name="Rocchi M."/>
            <person name="Roeed K.H."/>
            <person name="Ryder O.A."/>
            <person name="Searle S."/>
            <person name="Skow L."/>
            <person name="Swinburne J.E."/>
            <person name="Syvaenen A.C."/>
            <person name="Tozaki T."/>
            <person name="Valberg S.J."/>
            <person name="Vaudin M."/>
            <person name="White J.R."/>
            <person name="Zody M.C."/>
            <person name="Lander E.S."/>
            <person name="Lindblad-Toh K."/>
        </authorList>
    </citation>
    <scope>NUCLEOTIDE SEQUENCE [LARGE SCALE GENOMIC DNA]</scope>
    <source>
        <strain evidence="35 36">Thoroughbred</strain>
    </source>
</reference>
<keyword evidence="9 31" id="KW-0285">Flavoprotein</keyword>
<comment type="catalytic activity">
    <reaction evidence="30">
        <text>octadecanoyl-CoA + oxidized [electron-transfer flavoprotein] + H(+) = (2E)-octadecenoyl-CoA + reduced [electron-transfer flavoprotein]</text>
        <dbReference type="Rhea" id="RHEA:47240"/>
        <dbReference type="Rhea" id="RHEA-COMP:10685"/>
        <dbReference type="Rhea" id="RHEA-COMP:10686"/>
        <dbReference type="ChEBI" id="CHEBI:15378"/>
        <dbReference type="ChEBI" id="CHEBI:57394"/>
        <dbReference type="ChEBI" id="CHEBI:57692"/>
        <dbReference type="ChEBI" id="CHEBI:58307"/>
        <dbReference type="ChEBI" id="CHEBI:71412"/>
    </reaction>
    <physiologicalReaction direction="left-to-right" evidence="30">
        <dbReference type="Rhea" id="RHEA:47241"/>
    </physiologicalReaction>
</comment>
<keyword evidence="12" id="KW-0809">Transit peptide</keyword>
<dbReference type="GO" id="GO:0004466">
    <property type="term" value="F:long-chain fatty acyl-CoA dehydrogenase activity"/>
    <property type="evidence" value="ECO:0000318"/>
    <property type="project" value="GO_Central"/>
</dbReference>
<sequence>MAARLLRGCLRLRPGGWALRPLPARCSHSGGEERLETPSAKKLTDIGIRRIFSSEHDIFRESVRKFFQEEVIPHHAEWEKAGEVSRELWEKAGKQGLLGVNVAERHGGVGGDVYAAAVVWEEQAYSNCTGPGFSLHSNIVMPYIANYGSEEQIKHFIPQMTAGRCIGAIAMTEPGAGSDLQGVRTNARKDGSDWILNGSKVFITNGWLSDVVIVVAVTDREARSPAHGISLFLVENGMKGFIKGRKLHKMGLKAQDTAELFFEDVRLPASALLGEENKGFYYLMRELPQERLLIADLGISASEFMFEETRTYVKQRKAFGKTVAHLQQLFVPQYQEGLFLGVVSQGKCTDWKPIEVTDLQTVQHKLAELKTHICVTRAFVDSCLQLHEAGRLDSATASMAKYWTSELQNSVAYDCVQLHGGWGYMWEFPIAKAYVDARVQPIYGGTNEIMKELIAREIVSDK</sequence>
<keyword evidence="36" id="KW-1185">Reference proteome</keyword>
<name>A0A9L0QWV0_HORSE</name>
<evidence type="ECO:0000256" key="3">
    <source>
        <dbReference type="ARBA" id="ARBA00005198"/>
    </source>
</evidence>
<dbReference type="EC" id="1.3.8.8" evidence="6"/>
<dbReference type="GO" id="GO:0019254">
    <property type="term" value="P:carnitine metabolic process, CoA-linked"/>
    <property type="evidence" value="ECO:0000318"/>
    <property type="project" value="GO_Central"/>
</dbReference>
<evidence type="ECO:0000256" key="27">
    <source>
        <dbReference type="ARBA" id="ARBA00049038"/>
    </source>
</evidence>
<evidence type="ECO:0000256" key="8">
    <source>
        <dbReference type="ARBA" id="ARBA00022553"/>
    </source>
</evidence>
<comment type="catalytic activity">
    <reaction evidence="22">
        <text>docosanoyl-CoA + oxidized [electron-transfer flavoprotein] + H(+) = (2E)-docosenoyl-CoA + reduced [electron-transfer flavoprotein]</text>
        <dbReference type="Rhea" id="RHEA:47228"/>
        <dbReference type="Rhea" id="RHEA-COMP:10685"/>
        <dbReference type="Rhea" id="RHEA-COMP:10686"/>
        <dbReference type="ChEBI" id="CHEBI:15378"/>
        <dbReference type="ChEBI" id="CHEBI:57692"/>
        <dbReference type="ChEBI" id="CHEBI:58307"/>
        <dbReference type="ChEBI" id="CHEBI:65059"/>
        <dbReference type="ChEBI" id="CHEBI:74692"/>
    </reaction>
    <physiologicalReaction direction="left-to-right" evidence="22">
        <dbReference type="Rhea" id="RHEA:47229"/>
    </physiologicalReaction>
</comment>
<comment type="catalytic activity">
    <reaction evidence="23">
        <text>tetracosanoyl-CoA + oxidized [electron-transfer flavoprotein] + H(+) = (2E)-tetracosenoyl-CoA + reduced [electron-transfer flavoprotein]</text>
        <dbReference type="Rhea" id="RHEA:47232"/>
        <dbReference type="Rhea" id="RHEA-COMP:10685"/>
        <dbReference type="Rhea" id="RHEA-COMP:10686"/>
        <dbReference type="ChEBI" id="CHEBI:15378"/>
        <dbReference type="ChEBI" id="CHEBI:57692"/>
        <dbReference type="ChEBI" id="CHEBI:58307"/>
        <dbReference type="ChEBI" id="CHEBI:65052"/>
        <dbReference type="ChEBI" id="CHEBI:74693"/>
    </reaction>
    <physiologicalReaction direction="left-to-right" evidence="23">
        <dbReference type="Rhea" id="RHEA:47233"/>
    </physiologicalReaction>
</comment>
<evidence type="ECO:0000256" key="16">
    <source>
        <dbReference type="ARBA" id="ARBA00023128"/>
    </source>
</evidence>
<comment type="catalytic activity">
    <reaction evidence="19">
        <text>decanoyl-CoA + oxidized [electron-transfer flavoprotein] + H(+) = (2E)-decenoyl-CoA + reduced [electron-transfer flavoprotein]</text>
        <dbReference type="Rhea" id="RHEA:48176"/>
        <dbReference type="Rhea" id="RHEA-COMP:10685"/>
        <dbReference type="Rhea" id="RHEA-COMP:10686"/>
        <dbReference type="ChEBI" id="CHEBI:15378"/>
        <dbReference type="ChEBI" id="CHEBI:57692"/>
        <dbReference type="ChEBI" id="CHEBI:58307"/>
        <dbReference type="ChEBI" id="CHEBI:61406"/>
        <dbReference type="ChEBI" id="CHEBI:61430"/>
    </reaction>
    <physiologicalReaction direction="left-to-right" evidence="19">
        <dbReference type="Rhea" id="RHEA:48177"/>
    </physiologicalReaction>
</comment>
<dbReference type="SUPFAM" id="SSF56645">
    <property type="entry name" value="Acyl-CoA dehydrogenase NM domain-like"/>
    <property type="match status" value="1"/>
</dbReference>
<dbReference type="Pfam" id="PF02770">
    <property type="entry name" value="Acyl-CoA_dh_M"/>
    <property type="match status" value="1"/>
</dbReference>
<dbReference type="GO" id="GO:0042758">
    <property type="term" value="P:long-chain fatty acid catabolic process"/>
    <property type="evidence" value="ECO:0000318"/>
    <property type="project" value="GO_Central"/>
</dbReference>
<dbReference type="InterPro" id="IPR009100">
    <property type="entry name" value="AcylCoA_DH/oxidase_NM_dom_sf"/>
</dbReference>
<comment type="catalytic activity">
    <reaction evidence="20">
        <text>dodecanoyl-CoA + oxidized [electron-transfer flavoprotein] + H(+) = (2E)-dodecenoyl-CoA + reduced [electron-transfer flavoprotein]</text>
        <dbReference type="Rhea" id="RHEA:47296"/>
        <dbReference type="Rhea" id="RHEA-COMP:10685"/>
        <dbReference type="Rhea" id="RHEA-COMP:10686"/>
        <dbReference type="ChEBI" id="CHEBI:15378"/>
        <dbReference type="ChEBI" id="CHEBI:57330"/>
        <dbReference type="ChEBI" id="CHEBI:57375"/>
        <dbReference type="ChEBI" id="CHEBI:57692"/>
        <dbReference type="ChEBI" id="CHEBI:58307"/>
    </reaction>
    <physiologicalReaction direction="left-to-right" evidence="20">
        <dbReference type="Rhea" id="RHEA:47297"/>
    </physiologicalReaction>
</comment>
<dbReference type="GO" id="GO:0005759">
    <property type="term" value="C:mitochondrial matrix"/>
    <property type="evidence" value="ECO:0007669"/>
    <property type="project" value="UniProtKB-SubCell"/>
</dbReference>
<evidence type="ECO:0000256" key="24">
    <source>
        <dbReference type="ARBA" id="ARBA00048187"/>
    </source>
</evidence>
<dbReference type="PANTHER" id="PTHR48083">
    <property type="entry name" value="MEDIUM-CHAIN SPECIFIC ACYL-COA DEHYDROGENASE, MITOCHONDRIAL-RELATED"/>
    <property type="match status" value="1"/>
</dbReference>
<comment type="subunit">
    <text evidence="5">Homotetramer.</text>
</comment>
<dbReference type="Proteomes" id="UP000002281">
    <property type="component" value="Chromosome 2"/>
</dbReference>
<evidence type="ECO:0000256" key="13">
    <source>
        <dbReference type="ARBA" id="ARBA00022990"/>
    </source>
</evidence>
<organism evidence="35 36">
    <name type="scientific">Equus caballus</name>
    <name type="common">Horse</name>
    <dbReference type="NCBI Taxonomy" id="9796"/>
    <lineage>
        <taxon>Eukaryota</taxon>
        <taxon>Metazoa</taxon>
        <taxon>Chordata</taxon>
        <taxon>Craniata</taxon>
        <taxon>Vertebrata</taxon>
        <taxon>Euteleostomi</taxon>
        <taxon>Mammalia</taxon>
        <taxon>Eutheria</taxon>
        <taxon>Laurasiatheria</taxon>
        <taxon>Perissodactyla</taxon>
        <taxon>Equidae</taxon>
        <taxon>Equus</taxon>
    </lineage>
</organism>
<evidence type="ECO:0000256" key="6">
    <source>
        <dbReference type="ARBA" id="ARBA00012040"/>
    </source>
</evidence>
<gene>
    <name evidence="35" type="primary">ACADL</name>
</gene>
<evidence type="ECO:0000256" key="9">
    <source>
        <dbReference type="ARBA" id="ARBA00022630"/>
    </source>
</evidence>
<dbReference type="Gene3D" id="1.10.540.10">
    <property type="entry name" value="Acyl-CoA dehydrogenase/oxidase, N-terminal domain"/>
    <property type="match status" value="1"/>
</dbReference>
<dbReference type="InterPro" id="IPR013786">
    <property type="entry name" value="AcylCoA_DH/ox_N"/>
</dbReference>
<evidence type="ECO:0000256" key="29">
    <source>
        <dbReference type="ARBA" id="ARBA00049192"/>
    </source>
</evidence>
<evidence type="ECO:0000256" key="11">
    <source>
        <dbReference type="ARBA" id="ARBA00022832"/>
    </source>
</evidence>
<dbReference type="CDD" id="cd01160">
    <property type="entry name" value="LCAD"/>
    <property type="match status" value="1"/>
</dbReference>
<feature type="domain" description="Acyl-CoA dehydrogenase/oxidase N-terminal" evidence="34">
    <location>
        <begin position="54"/>
        <end position="163"/>
    </location>
</feature>
<keyword evidence="8" id="KW-0597">Phosphoprotein</keyword>
<evidence type="ECO:0000256" key="26">
    <source>
        <dbReference type="ARBA" id="ARBA00048877"/>
    </source>
</evidence>
<keyword evidence="10 31" id="KW-0274">FAD</keyword>
<comment type="catalytic activity">
    <reaction evidence="25">
        <text>oxidized [electron-transfer flavoprotein] + (9Z)-octadecenoyl-CoA + H(+) = (2E,9Z)-octadecadienoyl-CoA + reduced [electron-transfer flavoprotein]</text>
        <dbReference type="Rhea" id="RHEA:47300"/>
        <dbReference type="Rhea" id="RHEA-COMP:10685"/>
        <dbReference type="Rhea" id="RHEA-COMP:10686"/>
        <dbReference type="ChEBI" id="CHEBI:15378"/>
        <dbReference type="ChEBI" id="CHEBI:57387"/>
        <dbReference type="ChEBI" id="CHEBI:57692"/>
        <dbReference type="ChEBI" id="CHEBI:58307"/>
        <dbReference type="ChEBI" id="CHEBI:77553"/>
    </reaction>
    <physiologicalReaction direction="left-to-right" evidence="25">
        <dbReference type="Rhea" id="RHEA:47301"/>
    </physiologicalReaction>
</comment>
<evidence type="ECO:0000256" key="12">
    <source>
        <dbReference type="ARBA" id="ARBA00022946"/>
    </source>
</evidence>
<dbReference type="Pfam" id="PF02771">
    <property type="entry name" value="Acyl-CoA_dh_N"/>
    <property type="match status" value="1"/>
</dbReference>
<accession>A0A9L0QWV0</accession>
<evidence type="ECO:0000256" key="30">
    <source>
        <dbReference type="ARBA" id="ARBA00049224"/>
    </source>
</evidence>
<dbReference type="FunFam" id="2.40.110.10:FF:000002">
    <property type="entry name" value="Acyl-CoA dehydrogenase fadE12"/>
    <property type="match status" value="1"/>
</dbReference>
<evidence type="ECO:0000256" key="10">
    <source>
        <dbReference type="ARBA" id="ARBA00022827"/>
    </source>
</evidence>